<keyword evidence="2" id="KW-0143">Chaperone</keyword>
<evidence type="ECO:0000256" key="3">
    <source>
        <dbReference type="SAM" id="Coils"/>
    </source>
</evidence>
<protein>
    <recommendedName>
        <fullName evidence="6">Prefoldin subunit 1</fullName>
    </recommendedName>
</protein>
<feature type="coiled-coil region" evidence="3">
    <location>
        <begin position="76"/>
        <end position="110"/>
    </location>
</feature>
<proteinExistence type="inferred from homology"/>
<dbReference type="GO" id="GO:0044183">
    <property type="term" value="F:protein folding chaperone"/>
    <property type="evidence" value="ECO:0007669"/>
    <property type="project" value="TreeGrafter"/>
</dbReference>
<reference evidence="4" key="1">
    <citation type="submission" date="2022-07" db="EMBL/GenBank/DDBJ databases">
        <title>Phylogenomic reconstructions and comparative analyses of Kickxellomycotina fungi.</title>
        <authorList>
            <person name="Reynolds N.K."/>
            <person name="Stajich J.E."/>
            <person name="Barry K."/>
            <person name="Grigoriev I.V."/>
            <person name="Crous P."/>
            <person name="Smith M.E."/>
        </authorList>
    </citation>
    <scope>NUCLEOTIDE SEQUENCE</scope>
    <source>
        <strain evidence="4">NBRC 105413</strain>
    </source>
</reference>
<dbReference type="GO" id="GO:0016272">
    <property type="term" value="C:prefoldin complex"/>
    <property type="evidence" value="ECO:0007669"/>
    <property type="project" value="InterPro"/>
</dbReference>
<evidence type="ECO:0008006" key="6">
    <source>
        <dbReference type="Google" id="ProtNLM"/>
    </source>
</evidence>
<evidence type="ECO:0000256" key="1">
    <source>
        <dbReference type="ARBA" id="ARBA00008045"/>
    </source>
</evidence>
<comment type="similarity">
    <text evidence="1">Belongs to the prefoldin subunit beta family.</text>
</comment>
<dbReference type="Pfam" id="PF01920">
    <property type="entry name" value="Prefoldin_2"/>
    <property type="match status" value="1"/>
</dbReference>
<gene>
    <name evidence="4" type="ORF">LPJ64_004217</name>
</gene>
<evidence type="ECO:0000313" key="4">
    <source>
        <dbReference type="EMBL" id="KAJ1644070.1"/>
    </source>
</evidence>
<keyword evidence="5" id="KW-1185">Reference proteome</keyword>
<evidence type="ECO:0000313" key="5">
    <source>
        <dbReference type="Proteomes" id="UP001145021"/>
    </source>
</evidence>
<comment type="caution">
    <text evidence="4">The sequence shown here is derived from an EMBL/GenBank/DDBJ whole genome shotgun (WGS) entry which is preliminary data.</text>
</comment>
<organism evidence="4 5">
    <name type="scientific">Coemansia asiatica</name>
    <dbReference type="NCBI Taxonomy" id="1052880"/>
    <lineage>
        <taxon>Eukaryota</taxon>
        <taxon>Fungi</taxon>
        <taxon>Fungi incertae sedis</taxon>
        <taxon>Zoopagomycota</taxon>
        <taxon>Kickxellomycotina</taxon>
        <taxon>Kickxellomycetes</taxon>
        <taxon>Kickxellales</taxon>
        <taxon>Kickxellaceae</taxon>
        <taxon>Coemansia</taxon>
    </lineage>
</organism>
<dbReference type="GO" id="GO:0051082">
    <property type="term" value="F:unfolded protein binding"/>
    <property type="evidence" value="ECO:0007669"/>
    <property type="project" value="InterPro"/>
</dbReference>
<dbReference type="InterPro" id="IPR002777">
    <property type="entry name" value="PFD_beta-like"/>
</dbReference>
<accession>A0A9W8CHH9</accession>
<evidence type="ECO:0000256" key="2">
    <source>
        <dbReference type="ARBA" id="ARBA00023186"/>
    </source>
</evidence>
<dbReference type="AlphaFoldDB" id="A0A9W8CHH9"/>
<keyword evidence="3" id="KW-0175">Coiled coil</keyword>
<dbReference type="Proteomes" id="UP001145021">
    <property type="component" value="Unassembled WGS sequence"/>
</dbReference>
<name>A0A9W8CHH9_9FUNG</name>
<dbReference type="InterPro" id="IPR009053">
    <property type="entry name" value="Prefoldin"/>
</dbReference>
<dbReference type="EMBL" id="JANBOH010000195">
    <property type="protein sequence ID" value="KAJ1644070.1"/>
    <property type="molecule type" value="Genomic_DNA"/>
</dbReference>
<dbReference type="PANTHER" id="PTHR20903:SF0">
    <property type="entry name" value="PREFOLDIN SUBUNIT 1"/>
    <property type="match status" value="1"/>
</dbReference>
<dbReference type="SUPFAM" id="SSF46579">
    <property type="entry name" value="Prefoldin"/>
    <property type="match status" value="1"/>
</dbReference>
<dbReference type="GO" id="GO:0005737">
    <property type="term" value="C:cytoplasm"/>
    <property type="evidence" value="ECO:0007669"/>
    <property type="project" value="TreeGrafter"/>
</dbReference>
<sequence length="127" mass="14309">MSSEDNTIQEVYMRITQKIQDCQKQLGQIDVQISANERESRLASLTKREIEPLDSSTPLYKSVGKMFVQESKETLIKDLDSTIESSKSMVDALQKKQKFVQRDLDEASGNLRDVIRSINPSAAVSKA</sequence>
<dbReference type="PANTHER" id="PTHR20903">
    <property type="entry name" value="PREFOLDIN SUBUNIT 1-RELATED"/>
    <property type="match status" value="1"/>
</dbReference>
<dbReference type="Gene3D" id="1.10.287.370">
    <property type="match status" value="1"/>
</dbReference>